<accession>A0A0H5QLS6</accession>
<dbReference type="EMBL" id="HACM01002120">
    <property type="protein sequence ID" value="CRZ02562.1"/>
    <property type="molecule type" value="Transcribed_RNA"/>
</dbReference>
<keyword evidence="1" id="KW-0472">Membrane</keyword>
<dbReference type="AlphaFoldDB" id="A0A0H5QLS6"/>
<feature type="transmembrane region" description="Helical" evidence="1">
    <location>
        <begin position="200"/>
        <end position="226"/>
    </location>
</feature>
<keyword evidence="1" id="KW-0812">Transmembrane</keyword>
<name>A0A0H5QLS6_9EUKA</name>
<protein>
    <submittedName>
        <fullName evidence="2">Uncharacterized protein</fullName>
    </submittedName>
</protein>
<evidence type="ECO:0000313" key="2">
    <source>
        <dbReference type="EMBL" id="CRZ02562.1"/>
    </source>
</evidence>
<keyword evidence="1" id="KW-1133">Transmembrane helix</keyword>
<feature type="non-terminal residue" evidence="2">
    <location>
        <position position="241"/>
    </location>
</feature>
<sequence length="241" mass="25533">MLSNRAYNRCVVRASIDGRNLVGSSRQAVGHGRANHTALGRSIQTLEERKLVGVRDLGGSERVDLLNDDMRVGNDDALAVQLLRSCKVVGLGVDKVTHLHVLDGHFDGECLVCSDGFEVFRGGEFAARLLGCRRQLAHGGRVAAPALDLLAVGQLFARAKVDEIVLASQAGDLTSLGFVLLASLGKVRVDNARVERERGLWVVVISSLSSLVPTISSLAIVALFLAGLDSVAGSEGDIPCD</sequence>
<organism evidence="2">
    <name type="scientific">Spongospora subterranea</name>
    <dbReference type="NCBI Taxonomy" id="70186"/>
    <lineage>
        <taxon>Eukaryota</taxon>
        <taxon>Sar</taxon>
        <taxon>Rhizaria</taxon>
        <taxon>Endomyxa</taxon>
        <taxon>Phytomyxea</taxon>
        <taxon>Plasmodiophorida</taxon>
        <taxon>Plasmodiophoridae</taxon>
        <taxon>Spongospora</taxon>
    </lineage>
</organism>
<reference evidence="2" key="1">
    <citation type="submission" date="2015-04" db="EMBL/GenBank/DDBJ databases">
        <title>The genome sequence of the plant pathogenic Rhizarian Plasmodiophora brassicae reveals insights in its biotrophic life cycle and the origin of chitin synthesis.</title>
        <authorList>
            <person name="Schwelm A."/>
            <person name="Fogelqvist J."/>
            <person name="Knaust A."/>
            <person name="Julke S."/>
            <person name="Lilja T."/>
            <person name="Dhandapani V."/>
            <person name="Bonilla-Rosso G."/>
            <person name="Karlsson M."/>
            <person name="Shevchenko A."/>
            <person name="Choi S.R."/>
            <person name="Kim H.G."/>
            <person name="Park J.Y."/>
            <person name="Lim Y.P."/>
            <person name="Ludwig-Muller J."/>
            <person name="Dixelius C."/>
        </authorList>
    </citation>
    <scope>NUCLEOTIDE SEQUENCE</scope>
    <source>
        <tissue evidence="2">Potato root galls</tissue>
    </source>
</reference>
<evidence type="ECO:0000256" key="1">
    <source>
        <dbReference type="SAM" id="Phobius"/>
    </source>
</evidence>
<proteinExistence type="predicted"/>